<dbReference type="PANTHER" id="PTHR34978:SF3">
    <property type="entry name" value="SLR0241 PROTEIN"/>
    <property type="match status" value="1"/>
</dbReference>
<feature type="domain" description="TonB C-terminal" evidence="6">
    <location>
        <begin position="336"/>
        <end position="426"/>
    </location>
</feature>
<feature type="transmembrane region" description="Helical" evidence="5">
    <location>
        <begin position="51"/>
        <end position="71"/>
    </location>
</feature>
<dbReference type="Pfam" id="PF05569">
    <property type="entry name" value="Peptidase_M56"/>
    <property type="match status" value="1"/>
</dbReference>
<evidence type="ECO:0000313" key="8">
    <source>
        <dbReference type="Proteomes" id="UP000315112"/>
    </source>
</evidence>
<dbReference type="InterPro" id="IPR006260">
    <property type="entry name" value="TonB/TolA_C"/>
</dbReference>
<dbReference type="InterPro" id="IPR037682">
    <property type="entry name" value="TonB_C"/>
</dbReference>
<comment type="caution">
    <text evidence="7">The sequence shown here is derived from an EMBL/GenBank/DDBJ whole genome shotgun (WGS) entry which is preliminary data.</text>
</comment>
<keyword evidence="2 5" id="KW-0812">Transmembrane</keyword>
<dbReference type="Pfam" id="PF03544">
    <property type="entry name" value="TonB_C"/>
    <property type="match status" value="1"/>
</dbReference>
<dbReference type="InterPro" id="IPR008756">
    <property type="entry name" value="Peptidase_M56"/>
</dbReference>
<dbReference type="CDD" id="cd07341">
    <property type="entry name" value="M56_BlaR1_MecR1_like"/>
    <property type="match status" value="1"/>
</dbReference>
<dbReference type="InterPro" id="IPR052173">
    <property type="entry name" value="Beta-lactam_resp_regulator"/>
</dbReference>
<dbReference type="SUPFAM" id="SSF74653">
    <property type="entry name" value="TolA/TonB C-terminal domain"/>
    <property type="match status" value="1"/>
</dbReference>
<keyword evidence="3 5" id="KW-1133">Transmembrane helix</keyword>
<protein>
    <submittedName>
        <fullName evidence="7">D-alanyl-D-alanine endopeptidase (Penicillin-binding protein 7)</fullName>
    </submittedName>
</protein>
<dbReference type="PANTHER" id="PTHR34978">
    <property type="entry name" value="POSSIBLE SENSOR-TRANSDUCER PROTEIN BLAR"/>
    <property type="match status" value="1"/>
</dbReference>
<dbReference type="GO" id="GO:0016020">
    <property type="term" value="C:membrane"/>
    <property type="evidence" value="ECO:0007669"/>
    <property type="project" value="UniProtKB-SubCell"/>
</dbReference>
<accession>A0A562PLR1</accession>
<dbReference type="NCBIfam" id="TIGR01352">
    <property type="entry name" value="tonB_Cterm"/>
    <property type="match status" value="1"/>
</dbReference>
<feature type="transmembrane region" description="Helical" evidence="5">
    <location>
        <begin position="105"/>
        <end position="128"/>
    </location>
</feature>
<evidence type="ECO:0000256" key="1">
    <source>
        <dbReference type="ARBA" id="ARBA00004167"/>
    </source>
</evidence>
<dbReference type="Gene3D" id="3.30.1150.10">
    <property type="match status" value="1"/>
</dbReference>
<dbReference type="Proteomes" id="UP000315112">
    <property type="component" value="Unassembled WGS sequence"/>
</dbReference>
<sequence>MSTPALVQALGRIVDALGWTLVHFLWQGALVAAATALALAMLRNARPHTRYLVACGGLLASVLWPALSLALRLHGSAEVSGTAGQLAVTLNGAVMSGTLRQSMPWVVAAWAAGSVLLAARGALGLAWIARAGRAGTHDPRWQACTDRLAQAMGVARHVRLRVVDGLDSPVTAGCWRPILLVPASLVSGMPPELLRALLAHELAHVRRHDYLVNLLQNLAEILLFYHPAVWWMSRRIRIERELIADDIAAAHAGGGRQLALALSELEKRQFAHHEPALAADGGDLMNRIACLLKTPQQPRLPASVSALLAGLLPALAAACAFAAGLAHANEPARQADQRPYIDFNTCAKPVWPAASLAAKETGKVTLAFLVDTDGRVADTKVKKSSGHPALDEAAVEGISKCIFKPGVAAGRPVKSWVNMQYVWTLD</sequence>
<evidence type="ECO:0000259" key="6">
    <source>
        <dbReference type="PROSITE" id="PS52015"/>
    </source>
</evidence>
<evidence type="ECO:0000256" key="4">
    <source>
        <dbReference type="ARBA" id="ARBA00023136"/>
    </source>
</evidence>
<comment type="subcellular location">
    <subcellularLocation>
        <location evidence="1">Membrane</location>
        <topology evidence="1">Single-pass membrane protein</topology>
    </subcellularLocation>
</comment>
<dbReference type="AlphaFoldDB" id="A0A562PLR1"/>
<feature type="transmembrane region" description="Helical" evidence="5">
    <location>
        <begin position="306"/>
        <end position="328"/>
    </location>
</feature>
<dbReference type="PROSITE" id="PS52015">
    <property type="entry name" value="TONB_CTD"/>
    <property type="match status" value="1"/>
</dbReference>
<dbReference type="RefSeq" id="WP_229418850.1">
    <property type="nucleotide sequence ID" value="NZ_CP046904.1"/>
</dbReference>
<dbReference type="Gene3D" id="3.30.2010.10">
    <property type="entry name" value="Metalloproteases ('zincins'), catalytic domain"/>
    <property type="match status" value="1"/>
</dbReference>
<proteinExistence type="predicted"/>
<evidence type="ECO:0000313" key="7">
    <source>
        <dbReference type="EMBL" id="TWI45357.1"/>
    </source>
</evidence>
<reference evidence="7 8" key="1">
    <citation type="journal article" date="2015" name="Stand. Genomic Sci.">
        <title>Genomic Encyclopedia of Bacterial and Archaeal Type Strains, Phase III: the genomes of soil and plant-associated and newly described type strains.</title>
        <authorList>
            <person name="Whitman W.B."/>
            <person name="Woyke T."/>
            <person name="Klenk H.P."/>
            <person name="Zhou Y."/>
            <person name="Lilburn T.G."/>
            <person name="Beck B.J."/>
            <person name="De Vos P."/>
            <person name="Vandamme P."/>
            <person name="Eisen J.A."/>
            <person name="Garrity G."/>
            <person name="Hugenholtz P."/>
            <person name="Kyrpides N.C."/>
        </authorList>
    </citation>
    <scope>NUCLEOTIDE SEQUENCE [LARGE SCALE GENOMIC DNA]</scope>
    <source>
        <strain evidence="7 8">CGMCC 1.10685</strain>
    </source>
</reference>
<evidence type="ECO:0000256" key="2">
    <source>
        <dbReference type="ARBA" id="ARBA00022692"/>
    </source>
</evidence>
<keyword evidence="4 5" id="KW-0472">Membrane</keyword>
<evidence type="ECO:0000256" key="3">
    <source>
        <dbReference type="ARBA" id="ARBA00022989"/>
    </source>
</evidence>
<evidence type="ECO:0000256" key="5">
    <source>
        <dbReference type="SAM" id="Phobius"/>
    </source>
</evidence>
<feature type="transmembrane region" description="Helical" evidence="5">
    <location>
        <begin position="16"/>
        <end position="39"/>
    </location>
</feature>
<organism evidence="7 8">
    <name type="scientific">Pseudoduganella flava</name>
    <dbReference type="NCBI Taxonomy" id="871742"/>
    <lineage>
        <taxon>Bacteria</taxon>
        <taxon>Pseudomonadati</taxon>
        <taxon>Pseudomonadota</taxon>
        <taxon>Betaproteobacteria</taxon>
        <taxon>Burkholderiales</taxon>
        <taxon>Oxalobacteraceae</taxon>
        <taxon>Telluria group</taxon>
        <taxon>Pseudoduganella</taxon>
    </lineage>
</organism>
<name>A0A562PLR1_9BURK</name>
<dbReference type="EMBL" id="VLKW01000007">
    <property type="protein sequence ID" value="TWI45357.1"/>
    <property type="molecule type" value="Genomic_DNA"/>
</dbReference>
<dbReference type="GO" id="GO:0055085">
    <property type="term" value="P:transmembrane transport"/>
    <property type="evidence" value="ECO:0007669"/>
    <property type="project" value="InterPro"/>
</dbReference>
<gene>
    <name evidence="7" type="ORF">IP92_03735</name>
</gene>